<name>A0ABT4UY13_9PSEU</name>
<organism evidence="1 2">
    <name type="scientific">Saccharopolyspora oryzae</name>
    <dbReference type="NCBI Taxonomy" id="2997343"/>
    <lineage>
        <taxon>Bacteria</taxon>
        <taxon>Bacillati</taxon>
        <taxon>Actinomycetota</taxon>
        <taxon>Actinomycetes</taxon>
        <taxon>Pseudonocardiales</taxon>
        <taxon>Pseudonocardiaceae</taxon>
        <taxon>Saccharopolyspora</taxon>
    </lineage>
</organism>
<accession>A0ABT4UY13</accession>
<proteinExistence type="predicted"/>
<protein>
    <submittedName>
        <fullName evidence="1">Uncharacterized protein</fullName>
    </submittedName>
</protein>
<comment type="caution">
    <text evidence="1">The sequence shown here is derived from an EMBL/GenBank/DDBJ whole genome shotgun (WGS) entry which is preliminary data.</text>
</comment>
<gene>
    <name evidence="1" type="ORF">OU415_11080</name>
</gene>
<dbReference type="EMBL" id="JAQGLA010000012">
    <property type="protein sequence ID" value="MDA3625982.1"/>
    <property type="molecule type" value="Genomic_DNA"/>
</dbReference>
<evidence type="ECO:0000313" key="1">
    <source>
        <dbReference type="EMBL" id="MDA3625982.1"/>
    </source>
</evidence>
<sequence>MSGNEPESAMDEYDAEAPMGLKELLGLPDRLPPLRLPSDEELAVAARQSTLLDRLRQLALRAVERPGAEWAAADVIAAAEALGVRVPDSVEELDDIPDLACLWALAVDAGFFDPAHPDVPGPALEEWPDGGVEEVLDTWSDVLGLIVEGGFHGESGDLDLEDVGVFAMTMLFMARNDGMPIAELRSMIADLADAEPDEWDAWVGTSGDPADRLLAMLTDLGAALVDGGIARLTPLGQYAFAGALTASGVEVPLLPPVEETTAEELVEFAKGVGDAELEAELAAWIASRTPEEALDALLTAAAAGAVEDRMIAVTIAKTIEGEQRWRQALDEPVLRPYAKMVFQELSGDEPEYELTAAEAAWLLTDLLSTASDAADPDEIPALLAESVPAGQEVEIFEQIWRLDHPHAREVLELIGRTHPEKRIAKAARKAALKVQSR</sequence>
<dbReference type="RefSeq" id="WP_270948558.1">
    <property type="nucleotide sequence ID" value="NZ_JAQGLA010000012.1"/>
</dbReference>
<reference evidence="1 2" key="1">
    <citation type="submission" date="2022-11" db="EMBL/GenBank/DDBJ databases">
        <title>Draft genome sequence of Saccharopolyspora sp. WRP15-2 isolated from rhizosphere soils of wild rice in Thailand.</title>
        <authorList>
            <person name="Duangmal K."/>
            <person name="Kammanee S."/>
            <person name="Muangham S."/>
        </authorList>
    </citation>
    <scope>NUCLEOTIDE SEQUENCE [LARGE SCALE GENOMIC DNA]</scope>
    <source>
        <strain evidence="1 2">WRP15-2</strain>
    </source>
</reference>
<keyword evidence="2" id="KW-1185">Reference proteome</keyword>
<evidence type="ECO:0000313" key="2">
    <source>
        <dbReference type="Proteomes" id="UP001210380"/>
    </source>
</evidence>
<dbReference type="Proteomes" id="UP001210380">
    <property type="component" value="Unassembled WGS sequence"/>
</dbReference>